<evidence type="ECO:0000313" key="3">
    <source>
        <dbReference type="Proteomes" id="UP001355298"/>
    </source>
</evidence>
<evidence type="ECO:0008006" key="4">
    <source>
        <dbReference type="Google" id="ProtNLM"/>
    </source>
</evidence>
<accession>A0ABU6IR33</accession>
<proteinExistence type="predicted"/>
<evidence type="ECO:0000313" key="2">
    <source>
        <dbReference type="EMBL" id="MEC4265570.1"/>
    </source>
</evidence>
<gene>
    <name evidence="2" type="ORF">VOP03_09445</name>
</gene>
<feature type="compositionally biased region" description="Basic and acidic residues" evidence="1">
    <location>
        <begin position="39"/>
        <end position="98"/>
    </location>
</feature>
<comment type="caution">
    <text evidence="2">The sequence shown here is derived from an EMBL/GenBank/DDBJ whole genome shotgun (WGS) entry which is preliminary data.</text>
</comment>
<feature type="region of interest" description="Disordered" evidence="1">
    <location>
        <begin position="37"/>
        <end position="98"/>
    </location>
</feature>
<dbReference type="RefSeq" id="WP_326278575.1">
    <property type="nucleotide sequence ID" value="NZ_JAYKYV010000006.1"/>
</dbReference>
<protein>
    <recommendedName>
        <fullName evidence="4">Efflux transporter periplasmic adaptor subunit</fullName>
    </recommendedName>
</protein>
<dbReference type="EMBL" id="JAYMGW010000006">
    <property type="protein sequence ID" value="MEC4265570.1"/>
    <property type="molecule type" value="Genomic_DNA"/>
</dbReference>
<evidence type="ECO:0000256" key="1">
    <source>
        <dbReference type="SAM" id="MobiDB-lite"/>
    </source>
</evidence>
<name>A0ABU6IR33_9FLAO</name>
<keyword evidence="3" id="KW-1185">Reference proteome</keyword>
<sequence length="98" mass="11112">MKSKIHEHFKTNKLIVSKTVSKILMASMVIIAIGTTGCRDTKKEEAKDDHGHTHGEGADHTHEQEEVKQEEFTMDKDSVQTEEEGTHTHEDGETHHDH</sequence>
<reference evidence="2 3" key="1">
    <citation type="submission" date="2024-01" db="EMBL/GenBank/DDBJ databases">
        <title>The strains designed SYSU M86414 and SYSU M84420 isolated from the marine sediment in San Sha City (Hainan Province, China).</title>
        <authorList>
            <person name="Guo D."/>
        </authorList>
    </citation>
    <scope>NUCLEOTIDE SEQUENCE [LARGE SCALE GENOMIC DNA]</scope>
    <source>
        <strain evidence="2 3">SYSU M84420</strain>
    </source>
</reference>
<dbReference type="Proteomes" id="UP001355298">
    <property type="component" value="Unassembled WGS sequence"/>
</dbReference>
<organism evidence="2 3">
    <name type="scientific">Flagellimonas halotolerans</name>
    <dbReference type="NCBI Taxonomy" id="3112164"/>
    <lineage>
        <taxon>Bacteria</taxon>
        <taxon>Pseudomonadati</taxon>
        <taxon>Bacteroidota</taxon>
        <taxon>Flavobacteriia</taxon>
        <taxon>Flavobacteriales</taxon>
        <taxon>Flavobacteriaceae</taxon>
        <taxon>Flagellimonas</taxon>
    </lineage>
</organism>